<dbReference type="EMBL" id="LS991951">
    <property type="protein sequence ID" value="SYV97508.1"/>
    <property type="molecule type" value="Genomic_DNA"/>
</dbReference>
<dbReference type="KEGG" id="medw:NCTC10132_00874"/>
<evidence type="ECO:0000313" key="1">
    <source>
        <dbReference type="EMBL" id="SYV97508.1"/>
    </source>
</evidence>
<gene>
    <name evidence="1" type="ORF">NCTC10132_00874</name>
</gene>
<proteinExistence type="predicted"/>
<accession>A0A3B0PJT9</accession>
<organism evidence="1 2">
    <name type="scientific">Mycoplasmopsis edwardii</name>
    <dbReference type="NCBI Taxonomy" id="53558"/>
    <lineage>
        <taxon>Bacteria</taxon>
        <taxon>Bacillati</taxon>
        <taxon>Mycoplasmatota</taxon>
        <taxon>Mycoplasmoidales</taxon>
        <taxon>Metamycoplasmataceae</taxon>
        <taxon>Mycoplasmopsis</taxon>
    </lineage>
</organism>
<dbReference type="Proteomes" id="UP000257559">
    <property type="component" value="Chromosome"/>
</dbReference>
<protein>
    <submittedName>
        <fullName evidence="1">Uncharacterized protein</fullName>
    </submittedName>
</protein>
<evidence type="ECO:0000313" key="2">
    <source>
        <dbReference type="Proteomes" id="UP000257559"/>
    </source>
</evidence>
<keyword evidence="2" id="KW-1185">Reference proteome</keyword>
<dbReference type="AlphaFoldDB" id="A0A3B0PJT9"/>
<sequence length="231" mass="26962">MEESFKSYKEYLLNKDIQIERIESPSNVAKNSKIEKNYQFFAKENHLYIMGGASFRKHSILSEQGSIESFLGEIRLNGYKLIYIRDEAHIGAEVKKTNHYEKNFEEKMQNSAHFIVKMTATPKTDHDLIELTEDELFNDRVQLLKNKKYYNKNIKDGSLLDNEVILQKACEEFKIIKEKYNDNINEPGLVGINPAMLIQVDNDSSDKEKSLIFDQNIDLIIKTLEKNNLSW</sequence>
<feature type="non-terminal residue" evidence="1">
    <location>
        <position position="231"/>
    </location>
</feature>
<name>A0A3B0PJT9_9BACT</name>
<reference evidence="2" key="1">
    <citation type="submission" date="2018-06" db="EMBL/GenBank/DDBJ databases">
        <authorList>
            <consortium name="Pathogen Informatics"/>
        </authorList>
    </citation>
    <scope>NUCLEOTIDE SEQUENCE [LARGE SCALE GENOMIC DNA]</scope>
    <source>
        <strain evidence="2">NCTC10132</strain>
    </source>
</reference>